<dbReference type="PANTHER" id="PTHR20859:SF90">
    <property type="entry name" value="INTERLEUKIN-10 RECEPTOR SUBUNIT ALPHA"/>
    <property type="match status" value="1"/>
</dbReference>
<sequence length="559" mass="60207">MVLGLTAGLCLLLCLLGDGRCLSTPSNVHFVAETIRHVLHWDPGVNTQSSGRRYEVQYLRYGSSPWTAAPTCTGITARSCDLTYETRDVSQRYYARVRAVSGTRRSSWAQASPFRPEEAALRLSGVSLSVTDNVIHVSLKLPERRWGNETVSYKDIHRLRESRQYRVHGRRWSDNQQFVFEGSSEEFDIPELLWGECYCLSVEPRITSRSNQAVRSKEQCVTITAKDKGRLGILTIATMALLVLLTLGILGALFICAYVRRPVTPPTVLKSLLKHSSTWVMNELSLSAGKDVVVCLREDSIQQLALDQKLSLQDGSAERPALPSPEKAPPKGQGWAGRQGDVMDSSCSSVDSGICVQGSSCSFSQLPSSELQALPGSSDKQSSSSINMESPGGREYKAPNAVELESGWPASGGSLEHGEFPGYLQQPRGAVERVLGPTPSTKGANAGLELGPVEPALANGYLKQASPRLQPGPAAGLEVDTLLPAQPGGLGFACSRFDCRDLGLLGFGEAETPGPAKSLPDFPPAPFVSLGGFYPVRAFSANAPLTVEISSLSLLDARS</sequence>
<keyword evidence="4" id="KW-0675">Receptor</keyword>
<dbReference type="AlphaFoldDB" id="A0A8D0L3Q4"/>
<keyword evidence="2 7" id="KW-0732">Signal</keyword>
<dbReference type="OMA" id="TGQWNQP"/>
<dbReference type="CDD" id="cd00063">
    <property type="entry name" value="FN3"/>
    <property type="match status" value="1"/>
</dbReference>
<feature type="transmembrane region" description="Helical" evidence="6">
    <location>
        <begin position="231"/>
        <end position="259"/>
    </location>
</feature>
<dbReference type="SUPFAM" id="SSF49265">
    <property type="entry name" value="Fibronectin type III"/>
    <property type="match status" value="2"/>
</dbReference>
<evidence type="ECO:0000256" key="7">
    <source>
        <dbReference type="SAM" id="SignalP"/>
    </source>
</evidence>
<dbReference type="InterPro" id="IPR015373">
    <property type="entry name" value="Interferon/interleukin_rcp_dom"/>
</dbReference>
<dbReference type="Proteomes" id="UP000694392">
    <property type="component" value="Unplaced"/>
</dbReference>
<evidence type="ECO:0000256" key="4">
    <source>
        <dbReference type="ARBA" id="ARBA00023170"/>
    </source>
</evidence>
<evidence type="ECO:0000313" key="9">
    <source>
        <dbReference type="Ensembl" id="ENSSPUP00000006446.1"/>
    </source>
</evidence>
<feature type="domain" description="Fibronectin type-III" evidence="8">
    <location>
        <begin position="24"/>
        <end position="119"/>
    </location>
</feature>
<dbReference type="PROSITE" id="PS50853">
    <property type="entry name" value="FN3"/>
    <property type="match status" value="1"/>
</dbReference>
<proteinExistence type="inferred from homology"/>
<evidence type="ECO:0000256" key="6">
    <source>
        <dbReference type="SAM" id="Phobius"/>
    </source>
</evidence>
<dbReference type="Pfam" id="PF09294">
    <property type="entry name" value="Interfer-bind"/>
    <property type="match status" value="1"/>
</dbReference>
<evidence type="ECO:0000259" key="8">
    <source>
        <dbReference type="PROSITE" id="PS50853"/>
    </source>
</evidence>
<keyword evidence="6" id="KW-0472">Membrane</keyword>
<dbReference type="Ensembl" id="ENSSPUT00000006862.1">
    <property type="protein sequence ID" value="ENSSPUP00000006446.1"/>
    <property type="gene ID" value="ENSSPUG00000004981.1"/>
</dbReference>
<feature type="signal peptide" evidence="7">
    <location>
        <begin position="1"/>
        <end position="21"/>
    </location>
</feature>
<dbReference type="InterPro" id="IPR013783">
    <property type="entry name" value="Ig-like_fold"/>
</dbReference>
<accession>A0A8D0L3Q4</accession>
<reference evidence="9" key="1">
    <citation type="submission" date="2025-08" db="UniProtKB">
        <authorList>
            <consortium name="Ensembl"/>
        </authorList>
    </citation>
    <scope>IDENTIFICATION</scope>
</reference>
<keyword evidence="3" id="KW-1015">Disulfide bond</keyword>
<dbReference type="FunFam" id="2.60.40.10:FF:000348">
    <property type="entry name" value="Interleukin 20 receptor subunit alpha"/>
    <property type="match status" value="1"/>
</dbReference>
<dbReference type="GO" id="GO:0004896">
    <property type="term" value="F:cytokine receptor activity"/>
    <property type="evidence" value="ECO:0007669"/>
    <property type="project" value="TreeGrafter"/>
</dbReference>
<keyword evidence="6" id="KW-0812">Transmembrane</keyword>
<dbReference type="InterPro" id="IPR003961">
    <property type="entry name" value="FN3_dom"/>
</dbReference>
<feature type="region of interest" description="Disordered" evidence="5">
    <location>
        <begin position="369"/>
        <end position="396"/>
    </location>
</feature>
<keyword evidence="10" id="KW-1185">Reference proteome</keyword>
<feature type="compositionally biased region" description="Polar residues" evidence="5">
    <location>
        <begin position="378"/>
        <end position="388"/>
    </location>
</feature>
<protein>
    <submittedName>
        <fullName evidence="9">Interleukin 10 receptor subunit alpha</fullName>
    </submittedName>
</protein>
<dbReference type="Pfam" id="PF01108">
    <property type="entry name" value="Tissue_fac"/>
    <property type="match status" value="1"/>
</dbReference>
<dbReference type="GO" id="GO:0005886">
    <property type="term" value="C:plasma membrane"/>
    <property type="evidence" value="ECO:0007669"/>
    <property type="project" value="TreeGrafter"/>
</dbReference>
<evidence type="ECO:0000256" key="2">
    <source>
        <dbReference type="ARBA" id="ARBA00022729"/>
    </source>
</evidence>
<feature type="chain" id="PRO_5034801669" evidence="7">
    <location>
        <begin position="22"/>
        <end position="559"/>
    </location>
</feature>
<reference evidence="9" key="2">
    <citation type="submission" date="2025-09" db="UniProtKB">
        <authorList>
            <consortium name="Ensembl"/>
        </authorList>
    </citation>
    <scope>IDENTIFICATION</scope>
</reference>
<organism evidence="9 10">
    <name type="scientific">Sphenodon punctatus</name>
    <name type="common">Tuatara</name>
    <name type="synonym">Hatteria punctata</name>
    <dbReference type="NCBI Taxonomy" id="8508"/>
    <lineage>
        <taxon>Eukaryota</taxon>
        <taxon>Metazoa</taxon>
        <taxon>Chordata</taxon>
        <taxon>Craniata</taxon>
        <taxon>Vertebrata</taxon>
        <taxon>Euteleostomi</taxon>
        <taxon>Lepidosauria</taxon>
        <taxon>Sphenodontia</taxon>
        <taxon>Sphenodontidae</taxon>
        <taxon>Sphenodon</taxon>
    </lineage>
</organism>
<evidence type="ECO:0000256" key="5">
    <source>
        <dbReference type="SAM" id="MobiDB-lite"/>
    </source>
</evidence>
<dbReference type="Gene3D" id="2.60.40.10">
    <property type="entry name" value="Immunoglobulins"/>
    <property type="match status" value="2"/>
</dbReference>
<dbReference type="PANTHER" id="PTHR20859">
    <property type="entry name" value="INTERFERON/INTERLEUKIN RECEPTOR"/>
    <property type="match status" value="1"/>
</dbReference>
<dbReference type="InterPro" id="IPR036116">
    <property type="entry name" value="FN3_sf"/>
</dbReference>
<evidence type="ECO:0000256" key="1">
    <source>
        <dbReference type="ARBA" id="ARBA00005399"/>
    </source>
</evidence>
<dbReference type="GeneTree" id="ENSGT00510000048847"/>
<dbReference type="InterPro" id="IPR050650">
    <property type="entry name" value="Type-II_Cytokine-TF_Rcpt"/>
</dbReference>
<comment type="similarity">
    <text evidence="1">Belongs to the type II cytokine receptor family.</text>
</comment>
<feature type="region of interest" description="Disordered" evidence="5">
    <location>
        <begin position="315"/>
        <end position="344"/>
    </location>
</feature>
<keyword evidence="6" id="KW-1133">Transmembrane helix</keyword>
<name>A0A8D0L3Q4_SPHPU</name>
<evidence type="ECO:0000256" key="3">
    <source>
        <dbReference type="ARBA" id="ARBA00023157"/>
    </source>
</evidence>
<evidence type="ECO:0000313" key="10">
    <source>
        <dbReference type="Proteomes" id="UP000694392"/>
    </source>
</evidence>